<reference evidence="3 4" key="1">
    <citation type="journal article" date="2023" name="G3 (Bethesda)">
        <title>A chromosome-length genome assembly and annotation of blackberry (Rubus argutus, cv. 'Hillquist').</title>
        <authorList>
            <person name="Bruna T."/>
            <person name="Aryal R."/>
            <person name="Dudchenko O."/>
            <person name="Sargent D.J."/>
            <person name="Mead D."/>
            <person name="Buti M."/>
            <person name="Cavallini A."/>
            <person name="Hytonen T."/>
            <person name="Andres J."/>
            <person name="Pham M."/>
            <person name="Weisz D."/>
            <person name="Mascagni F."/>
            <person name="Usai G."/>
            <person name="Natali L."/>
            <person name="Bassil N."/>
            <person name="Fernandez G.E."/>
            <person name="Lomsadze A."/>
            <person name="Armour M."/>
            <person name="Olukolu B."/>
            <person name="Poorten T."/>
            <person name="Britton C."/>
            <person name="Davik J."/>
            <person name="Ashrafi H."/>
            <person name="Aiden E.L."/>
            <person name="Borodovsky M."/>
            <person name="Worthington M."/>
        </authorList>
    </citation>
    <scope>NUCLEOTIDE SEQUENCE [LARGE SCALE GENOMIC DNA]</scope>
    <source>
        <strain evidence="3">PI 553951</strain>
    </source>
</reference>
<evidence type="ECO:0000259" key="2">
    <source>
        <dbReference type="Pfam" id="PF14392"/>
    </source>
</evidence>
<proteinExistence type="predicted"/>
<protein>
    <recommendedName>
        <fullName evidence="2">Zinc knuckle CX2CX4HX4C domain-containing protein</fullName>
    </recommendedName>
</protein>
<dbReference type="InterPro" id="IPR025836">
    <property type="entry name" value="Zn_knuckle_CX2CX4HX4C"/>
</dbReference>
<accession>A0AAW1WZ97</accession>
<feature type="region of interest" description="Disordered" evidence="1">
    <location>
        <begin position="196"/>
        <end position="215"/>
    </location>
</feature>
<sequence>MDQRSLRLAKARVRVVLPLSALVRSSRCFQVAPDEFLNFSFKYERMVGLCYDCFSLNHVGTSCPLVVQCASTPLPLATLSSTAPPSLVFRVNIPPTLSPSFFKGLAFSNFFKKDSRDEEDEATGKRAQHALDLIPSSLQPEALGLSLAEDDLVEVVVTTDAEVKRNHGRPRGQSNKPKLDELVVGTCILGSPMSTASLESARKGKRKLTSNGLGA</sequence>
<evidence type="ECO:0000313" key="3">
    <source>
        <dbReference type="EMBL" id="KAK9929328.1"/>
    </source>
</evidence>
<evidence type="ECO:0000256" key="1">
    <source>
        <dbReference type="SAM" id="MobiDB-lite"/>
    </source>
</evidence>
<dbReference type="AlphaFoldDB" id="A0AAW1WZ97"/>
<comment type="caution">
    <text evidence="3">The sequence shown here is derived from an EMBL/GenBank/DDBJ whole genome shotgun (WGS) entry which is preliminary data.</text>
</comment>
<dbReference type="Pfam" id="PF14392">
    <property type="entry name" value="zf-CCHC_4"/>
    <property type="match status" value="1"/>
</dbReference>
<organism evidence="3 4">
    <name type="scientific">Rubus argutus</name>
    <name type="common">Southern blackberry</name>
    <dbReference type="NCBI Taxonomy" id="59490"/>
    <lineage>
        <taxon>Eukaryota</taxon>
        <taxon>Viridiplantae</taxon>
        <taxon>Streptophyta</taxon>
        <taxon>Embryophyta</taxon>
        <taxon>Tracheophyta</taxon>
        <taxon>Spermatophyta</taxon>
        <taxon>Magnoliopsida</taxon>
        <taxon>eudicotyledons</taxon>
        <taxon>Gunneridae</taxon>
        <taxon>Pentapetalae</taxon>
        <taxon>rosids</taxon>
        <taxon>fabids</taxon>
        <taxon>Rosales</taxon>
        <taxon>Rosaceae</taxon>
        <taxon>Rosoideae</taxon>
        <taxon>Rosoideae incertae sedis</taxon>
        <taxon>Rubus</taxon>
    </lineage>
</organism>
<evidence type="ECO:0000313" key="4">
    <source>
        <dbReference type="Proteomes" id="UP001457282"/>
    </source>
</evidence>
<gene>
    <name evidence="3" type="ORF">M0R45_026430</name>
</gene>
<dbReference type="EMBL" id="JBEDUW010000005">
    <property type="protein sequence ID" value="KAK9929328.1"/>
    <property type="molecule type" value="Genomic_DNA"/>
</dbReference>
<keyword evidence="4" id="KW-1185">Reference proteome</keyword>
<name>A0AAW1WZ97_RUBAR</name>
<dbReference type="Proteomes" id="UP001457282">
    <property type="component" value="Unassembled WGS sequence"/>
</dbReference>
<feature type="domain" description="Zinc knuckle CX2CX4HX4C" evidence="2">
    <location>
        <begin position="25"/>
        <end position="64"/>
    </location>
</feature>